<evidence type="ECO:0000313" key="1">
    <source>
        <dbReference type="EMBL" id="CAH9111550.1"/>
    </source>
</evidence>
<reference evidence="1" key="1">
    <citation type="submission" date="2022-07" db="EMBL/GenBank/DDBJ databases">
        <authorList>
            <person name="Macas J."/>
            <person name="Novak P."/>
            <person name="Neumann P."/>
        </authorList>
    </citation>
    <scope>NUCLEOTIDE SEQUENCE</scope>
</reference>
<accession>A0A9P1EJZ6</accession>
<evidence type="ECO:0008006" key="3">
    <source>
        <dbReference type="Google" id="ProtNLM"/>
    </source>
</evidence>
<gene>
    <name evidence="1" type="ORF">CEURO_LOCUS19301</name>
</gene>
<proteinExistence type="predicted"/>
<protein>
    <recommendedName>
        <fullName evidence="3">Helitron helicase-like domain-containing protein</fullName>
    </recommendedName>
</protein>
<dbReference type="PANTHER" id="PTHR10492:SF93">
    <property type="entry name" value="ATP-DEPENDENT DNA HELICASE"/>
    <property type="match status" value="1"/>
</dbReference>
<name>A0A9P1EJZ6_CUSEU</name>
<sequence length="411" mass="47848">MHTIEFQKRGLPHGHILIFLHPSNKYPTANDIDKIISAEIPDEETEKELYNLVKSHMIHGPCGLANPSSPCMQDGKCNKYYPKQFQASTTLDEDGYPIYRRRADGKKIEKNDCILDNRHVVPYNPKLLLKYQAHINMEWCNQSTSIKYLFKYINKGYDRITAVIVPAHNDASPQNENIDEIKQYLDCRYVSPCEACWRIFSFPIHGRSPAVERLFFHLPNEQSVFFSDNDDLESVLTRKTVKESMFTSWMQANKIYPEGKDLTYAKFVSRFVYVASKRCWKPRTKGYTIGRLIWVPPTTGELFYLRMMLTVTKGPRCYEDIRTVANIQYPSFREACFAAGLLGDDKEYIGALKEVKDWASGHYLRKLFVTLLLSCPVSRPEHVWEQTWQWLADGILYQQRRLSNIPCIQIN</sequence>
<dbReference type="PANTHER" id="PTHR10492">
    <property type="match status" value="1"/>
</dbReference>
<comment type="caution">
    <text evidence="1">The sequence shown here is derived from an EMBL/GenBank/DDBJ whole genome shotgun (WGS) entry which is preliminary data.</text>
</comment>
<dbReference type="OrthoDB" id="1935456at2759"/>
<evidence type="ECO:0000313" key="2">
    <source>
        <dbReference type="Proteomes" id="UP001152484"/>
    </source>
</evidence>
<keyword evidence="2" id="KW-1185">Reference proteome</keyword>
<dbReference type="Proteomes" id="UP001152484">
    <property type="component" value="Unassembled WGS sequence"/>
</dbReference>
<dbReference type="EMBL" id="CAMAPE010000054">
    <property type="protein sequence ID" value="CAH9111550.1"/>
    <property type="molecule type" value="Genomic_DNA"/>
</dbReference>
<dbReference type="AlphaFoldDB" id="A0A9P1EJZ6"/>
<organism evidence="1 2">
    <name type="scientific">Cuscuta europaea</name>
    <name type="common">European dodder</name>
    <dbReference type="NCBI Taxonomy" id="41803"/>
    <lineage>
        <taxon>Eukaryota</taxon>
        <taxon>Viridiplantae</taxon>
        <taxon>Streptophyta</taxon>
        <taxon>Embryophyta</taxon>
        <taxon>Tracheophyta</taxon>
        <taxon>Spermatophyta</taxon>
        <taxon>Magnoliopsida</taxon>
        <taxon>eudicotyledons</taxon>
        <taxon>Gunneridae</taxon>
        <taxon>Pentapetalae</taxon>
        <taxon>asterids</taxon>
        <taxon>lamiids</taxon>
        <taxon>Solanales</taxon>
        <taxon>Convolvulaceae</taxon>
        <taxon>Cuscuteae</taxon>
        <taxon>Cuscuta</taxon>
        <taxon>Cuscuta subgen. Cuscuta</taxon>
    </lineage>
</organism>